<keyword evidence="1" id="KW-0732">Signal</keyword>
<accession>A0A2N5E9F1</accession>
<name>A0A2N5E9F1_9GAMM</name>
<dbReference type="EMBL" id="PJZH01000003">
    <property type="protein sequence ID" value="PLR38530.1"/>
    <property type="molecule type" value="Genomic_DNA"/>
</dbReference>
<evidence type="ECO:0000313" key="2">
    <source>
        <dbReference type="EMBL" id="PLR38530.1"/>
    </source>
</evidence>
<feature type="signal peptide" evidence="1">
    <location>
        <begin position="1"/>
        <end position="26"/>
    </location>
</feature>
<evidence type="ECO:0000256" key="1">
    <source>
        <dbReference type="SAM" id="SignalP"/>
    </source>
</evidence>
<dbReference type="Proteomes" id="UP000234503">
    <property type="component" value="Unassembled WGS sequence"/>
</dbReference>
<organism evidence="2 3">
    <name type="scientific">Chimaeribacter coloradensis</name>
    <dbReference type="NCBI Taxonomy" id="2060068"/>
    <lineage>
        <taxon>Bacteria</taxon>
        <taxon>Pseudomonadati</taxon>
        <taxon>Pseudomonadota</taxon>
        <taxon>Gammaproteobacteria</taxon>
        <taxon>Enterobacterales</taxon>
        <taxon>Yersiniaceae</taxon>
        <taxon>Chimaeribacter</taxon>
    </lineage>
</organism>
<feature type="chain" id="PRO_5014924315" description="Porin" evidence="1">
    <location>
        <begin position="27"/>
        <end position="288"/>
    </location>
</feature>
<gene>
    <name evidence="2" type="ORF">CYR32_05970</name>
</gene>
<evidence type="ECO:0008006" key="4">
    <source>
        <dbReference type="Google" id="ProtNLM"/>
    </source>
</evidence>
<sequence>MKMTFCTASAAAFATAGVLISGVANAGENPFSAATRNYASAGVEYFKWDERVDNLNRKYVQEHGPRLKGNVGANNYMDARRGMLKGWEMSLMAGAVSYRGGALDPKYNLPPGSLKGETWYTGYSADITRGYRMRASETISFDVKGAVGAQAWLRNIRSDDMYIASEQRTRRFGAVEVSLQPYAKAGAGVNWQMTPASQVSLEGGALYPIQTWTHSNAGDVWLQPKSRLSPFAALTWNVTRDVFVKAYYVHQKYGKSDSERGMLGDKAMNFYQPATTTSSVGMEIGFYY</sequence>
<comment type="caution">
    <text evidence="2">The sequence shown here is derived from an EMBL/GenBank/DDBJ whole genome shotgun (WGS) entry which is preliminary data.</text>
</comment>
<protein>
    <recommendedName>
        <fullName evidence="4">Porin</fullName>
    </recommendedName>
</protein>
<evidence type="ECO:0000313" key="3">
    <source>
        <dbReference type="Proteomes" id="UP000234503"/>
    </source>
</evidence>
<keyword evidence="3" id="KW-1185">Reference proteome</keyword>
<proteinExistence type="predicted"/>
<reference evidence="2 3" key="1">
    <citation type="submission" date="2017-12" db="EMBL/GenBank/DDBJ databases">
        <title>Characterization of six clinical isolates of Enterochimera gen. nov., a novel genus of the Yersiniaciae family and the three species Enterochimera arupensis sp. nov., Enterochimera coloradensis sp. nov, and Enterochimera californica sp. nov.</title>
        <authorList>
            <person name="Rossi A."/>
            <person name="Fisher M."/>
        </authorList>
    </citation>
    <scope>NUCLEOTIDE SEQUENCE [LARGE SCALE GENOMIC DNA]</scope>
    <source>
        <strain evidence="3">2016-Iso4</strain>
    </source>
</reference>
<dbReference type="OrthoDB" id="6502932at2"/>
<dbReference type="AlphaFoldDB" id="A0A2N5E9F1"/>